<dbReference type="InterPro" id="IPR051704">
    <property type="entry name" value="FAD_aromatic-hydroxylase"/>
</dbReference>
<dbReference type="SUPFAM" id="SSF51905">
    <property type="entry name" value="FAD/NAD(P)-binding domain"/>
    <property type="match status" value="1"/>
</dbReference>
<proteinExistence type="predicted"/>
<gene>
    <name evidence="2" type="ORF">CLV57_1456</name>
</gene>
<dbReference type="Pfam" id="PF01494">
    <property type="entry name" value="FAD_binding_3"/>
    <property type="match status" value="1"/>
</dbReference>
<dbReference type="Proteomes" id="UP000242687">
    <property type="component" value="Unassembled WGS sequence"/>
</dbReference>
<feature type="domain" description="FAD-binding" evidence="1">
    <location>
        <begin position="8"/>
        <end position="343"/>
    </location>
</feature>
<keyword evidence="3" id="KW-1185">Reference proteome</keyword>
<comment type="caution">
    <text evidence="2">The sequence shown here is derived from an EMBL/GenBank/DDBJ whole genome shotgun (WGS) entry which is preliminary data.</text>
</comment>
<evidence type="ECO:0000313" key="3">
    <source>
        <dbReference type="Proteomes" id="UP000242687"/>
    </source>
</evidence>
<dbReference type="OrthoDB" id="9766816at2"/>
<dbReference type="InterPro" id="IPR036188">
    <property type="entry name" value="FAD/NAD-bd_sf"/>
</dbReference>
<dbReference type="Gene3D" id="3.30.9.10">
    <property type="entry name" value="D-Amino Acid Oxidase, subunit A, domain 2"/>
    <property type="match status" value="1"/>
</dbReference>
<name>A0A2H9VUE8_9SPHI</name>
<dbReference type="PRINTS" id="PR00420">
    <property type="entry name" value="RNGMNOXGNASE"/>
</dbReference>
<dbReference type="GO" id="GO:0071949">
    <property type="term" value="F:FAD binding"/>
    <property type="evidence" value="ECO:0007669"/>
    <property type="project" value="InterPro"/>
</dbReference>
<dbReference type="EMBL" id="PGFJ01000001">
    <property type="protein sequence ID" value="PJJ84444.1"/>
    <property type="molecule type" value="Genomic_DNA"/>
</dbReference>
<protein>
    <submittedName>
        <fullName evidence="2">2-polyprenyl-6-methoxyphenol hydroxylase-like FAD-dependent oxidoreductase</fullName>
    </submittedName>
</protein>
<dbReference type="AlphaFoldDB" id="A0A2H9VUE8"/>
<dbReference type="InterPro" id="IPR002938">
    <property type="entry name" value="FAD-bd"/>
</dbReference>
<reference evidence="2 3" key="1">
    <citation type="submission" date="2017-11" db="EMBL/GenBank/DDBJ databases">
        <title>Genomic Encyclopedia of Archaeal and Bacterial Type Strains, Phase II (KMG-II): From Individual Species to Whole Genera.</title>
        <authorList>
            <person name="Goeker M."/>
        </authorList>
    </citation>
    <scope>NUCLEOTIDE SEQUENCE [LARGE SCALE GENOMIC DNA]</scope>
    <source>
        <strain evidence="2 3">DSM 28175</strain>
    </source>
</reference>
<sequence>MKISKANKVLVSGASIAGLSTAWWLNHIGYQVTVVELAAAPRISGAAVDLNEPSVAIAKQMGLYEKFRSYQLGVDRIEYKNSDDITEGVIVIPRNEENSAKEIEIERDKFVKVLLDELIGQVEFLFSDRIIALEENETGIDVRFNNGGQHKYDLIFGCDGSHSGTRNIWFGPEENYAHHLGAYFSISIIPKLLVPQRTMQTFSVPSKSVMLNAYNGKTDVIFIFMTEEELPYNYRDLTEQRQIIREQFKNEGWRTSELLDEISKSDSFYFDKFNQIKMPEWHKGRVVLVGDAAYCPSPASGQGGSLAMQGAAAVAGALHKYNGDYKPAFEAYERELRPFIEEVQLMAEQNMKTNFVLKTEDEIRERNTTAKLF</sequence>
<organism evidence="2 3">
    <name type="scientific">Mucilaginibacter auburnensis</name>
    <dbReference type="NCBI Taxonomy" id="1457233"/>
    <lineage>
        <taxon>Bacteria</taxon>
        <taxon>Pseudomonadati</taxon>
        <taxon>Bacteroidota</taxon>
        <taxon>Sphingobacteriia</taxon>
        <taxon>Sphingobacteriales</taxon>
        <taxon>Sphingobacteriaceae</taxon>
        <taxon>Mucilaginibacter</taxon>
    </lineage>
</organism>
<dbReference type="PANTHER" id="PTHR46865:SF2">
    <property type="entry name" value="MONOOXYGENASE"/>
    <property type="match status" value="1"/>
</dbReference>
<dbReference type="RefSeq" id="WP_100340638.1">
    <property type="nucleotide sequence ID" value="NZ_PGFJ01000001.1"/>
</dbReference>
<dbReference type="PANTHER" id="PTHR46865">
    <property type="entry name" value="OXIDOREDUCTASE-RELATED"/>
    <property type="match status" value="1"/>
</dbReference>
<evidence type="ECO:0000259" key="1">
    <source>
        <dbReference type="Pfam" id="PF01494"/>
    </source>
</evidence>
<accession>A0A2H9VUE8</accession>
<dbReference type="Gene3D" id="3.50.50.60">
    <property type="entry name" value="FAD/NAD(P)-binding domain"/>
    <property type="match status" value="1"/>
</dbReference>
<evidence type="ECO:0000313" key="2">
    <source>
        <dbReference type="EMBL" id="PJJ84444.1"/>
    </source>
</evidence>